<keyword evidence="3" id="KW-1185">Reference proteome</keyword>
<keyword evidence="2" id="KW-0347">Helicase</keyword>
<name>A0ABT3Z990_9HYPH</name>
<accession>A0ABT3Z990</accession>
<dbReference type="SUPFAM" id="SSF52540">
    <property type="entry name" value="P-loop containing nucleoside triphosphate hydrolases"/>
    <property type="match status" value="1"/>
</dbReference>
<protein>
    <submittedName>
        <fullName evidence="2">Helicase RepA family protein</fullName>
    </submittedName>
</protein>
<keyword evidence="2" id="KW-0067">ATP-binding</keyword>
<dbReference type="Pfam" id="PF13481">
    <property type="entry name" value="AAA_25"/>
    <property type="match status" value="1"/>
</dbReference>
<dbReference type="Gene3D" id="3.40.50.300">
    <property type="entry name" value="P-loop containing nucleotide triphosphate hydrolases"/>
    <property type="match status" value="1"/>
</dbReference>
<evidence type="ECO:0000313" key="3">
    <source>
        <dbReference type="Proteomes" id="UP001073227"/>
    </source>
</evidence>
<evidence type="ECO:0000259" key="1">
    <source>
        <dbReference type="SMART" id="SM00382"/>
    </source>
</evidence>
<comment type="caution">
    <text evidence="2">The sequence shown here is derived from an EMBL/GenBank/DDBJ whole genome shotgun (WGS) entry which is preliminary data.</text>
</comment>
<dbReference type="InterPro" id="IPR027417">
    <property type="entry name" value="P-loop_NTPase"/>
</dbReference>
<gene>
    <name evidence="2" type="ORF">OEG84_11550</name>
</gene>
<dbReference type="InterPro" id="IPR038724">
    <property type="entry name" value="RepA"/>
</dbReference>
<dbReference type="GO" id="GO:0004386">
    <property type="term" value="F:helicase activity"/>
    <property type="evidence" value="ECO:0007669"/>
    <property type="project" value="UniProtKB-KW"/>
</dbReference>
<feature type="domain" description="AAA+ ATPase" evidence="1">
    <location>
        <begin position="39"/>
        <end position="215"/>
    </location>
</feature>
<organism evidence="2 3">
    <name type="scientific">Hoeflea algicola</name>
    <dbReference type="NCBI Taxonomy" id="2983763"/>
    <lineage>
        <taxon>Bacteria</taxon>
        <taxon>Pseudomonadati</taxon>
        <taxon>Pseudomonadota</taxon>
        <taxon>Alphaproteobacteria</taxon>
        <taxon>Hyphomicrobiales</taxon>
        <taxon>Rhizobiaceae</taxon>
        <taxon>Hoeflea</taxon>
    </lineage>
</organism>
<proteinExistence type="predicted"/>
<reference evidence="2" key="1">
    <citation type="submission" date="2022-10" db="EMBL/GenBank/DDBJ databases">
        <title>Hoeflea sp. G2-23, isolated from marine algae.</title>
        <authorList>
            <person name="Kristyanto S."/>
            <person name="Kim J.M."/>
            <person name="Jeon C.O."/>
        </authorList>
    </citation>
    <scope>NUCLEOTIDE SEQUENCE</scope>
    <source>
        <strain evidence="2">G2-23</strain>
    </source>
</reference>
<dbReference type="InterPro" id="IPR003593">
    <property type="entry name" value="AAA+_ATPase"/>
</dbReference>
<dbReference type="CDD" id="cd01125">
    <property type="entry name" value="RepA_RSF1010_like"/>
    <property type="match status" value="1"/>
</dbReference>
<sequence length="350" mass="37316">MPKAFEKPLKKFTFLDFNTAANSALESGTAPLVKGLLDQGAMTVLYGPSNVGKTFVAMDLAFHIAAGLDYAGMRTTQGAVIYVAAEGGRGAKRRVLAMRERYKPEGPVELLLLASPVDLRRPDADLKPLISAIQGLGVPVMLIVIDTLSRAMAGGDENSSVDMGFIVNHFDVLRTVTAAHLMVVHHSGKNAAAGARGHSLLRAATDTEIEVSEGLVSVTKQRDLERSWGSGFALDTMTLGVDGDGDPITSCTIRLTARDSVKVGSASPKEAEILEAGTVLQSLNVDGETGFSVADMVEYFGDRKDNLSANAVRQLLKKCVAKGLLTKCLRGRWKVEVVQSGLDVVQNIFD</sequence>
<dbReference type="Proteomes" id="UP001073227">
    <property type="component" value="Unassembled WGS sequence"/>
</dbReference>
<keyword evidence="2" id="KW-0547">Nucleotide-binding</keyword>
<dbReference type="SMART" id="SM00382">
    <property type="entry name" value="AAA"/>
    <property type="match status" value="1"/>
</dbReference>
<evidence type="ECO:0000313" key="2">
    <source>
        <dbReference type="EMBL" id="MCY0148328.1"/>
    </source>
</evidence>
<dbReference type="EMBL" id="JAOVZR010000001">
    <property type="protein sequence ID" value="MCY0148328.1"/>
    <property type="molecule type" value="Genomic_DNA"/>
</dbReference>
<dbReference type="RefSeq" id="WP_267653899.1">
    <property type="nucleotide sequence ID" value="NZ_JAOVZR010000001.1"/>
</dbReference>
<keyword evidence="2" id="KW-0378">Hydrolase</keyword>